<keyword evidence="2" id="KW-1185">Reference proteome</keyword>
<dbReference type="AlphaFoldDB" id="A0A1P8WRH5"/>
<proteinExistence type="predicted"/>
<dbReference type="Proteomes" id="UP000187735">
    <property type="component" value="Chromosome"/>
</dbReference>
<name>A0A1P8WRH5_9PLAN</name>
<gene>
    <name evidence="1" type="ORF">Fuma_06333</name>
</gene>
<organism evidence="1 2">
    <name type="scientific">Fuerstiella marisgermanici</name>
    <dbReference type="NCBI Taxonomy" id="1891926"/>
    <lineage>
        <taxon>Bacteria</taxon>
        <taxon>Pseudomonadati</taxon>
        <taxon>Planctomycetota</taxon>
        <taxon>Planctomycetia</taxon>
        <taxon>Planctomycetales</taxon>
        <taxon>Planctomycetaceae</taxon>
        <taxon>Fuerstiella</taxon>
    </lineage>
</organism>
<dbReference type="KEGG" id="fmr:Fuma_06333"/>
<reference evidence="1 2" key="1">
    <citation type="journal article" date="2016" name="Front. Microbiol.">
        <title>Fuerstia marisgermanicae gen. nov., sp. nov., an Unusual Member of the Phylum Planctomycetes from the German Wadden Sea.</title>
        <authorList>
            <person name="Kohn T."/>
            <person name="Heuer A."/>
            <person name="Jogler M."/>
            <person name="Vollmers J."/>
            <person name="Boedeker C."/>
            <person name="Bunk B."/>
            <person name="Rast P."/>
            <person name="Borchert D."/>
            <person name="Glockner I."/>
            <person name="Freese H.M."/>
            <person name="Klenk H.P."/>
            <person name="Overmann J."/>
            <person name="Kaster A.K."/>
            <person name="Rohde M."/>
            <person name="Wiegand S."/>
            <person name="Jogler C."/>
        </authorList>
    </citation>
    <scope>NUCLEOTIDE SEQUENCE [LARGE SCALE GENOMIC DNA]</scope>
    <source>
        <strain evidence="1 2">NH11</strain>
    </source>
</reference>
<evidence type="ECO:0000313" key="2">
    <source>
        <dbReference type="Proteomes" id="UP000187735"/>
    </source>
</evidence>
<sequence length="73" mass="8429">MKNFRVMVKVGRHVSYRFPEHNAAAIVLRLLLLPEPALDKRSPDSVIAGFSYRQTMEVERTYKRLTDSAQPLI</sequence>
<dbReference type="RefSeq" id="WP_077027642.1">
    <property type="nucleotide sequence ID" value="NZ_CP017641.1"/>
</dbReference>
<protein>
    <submittedName>
        <fullName evidence="1">Uncharacterized protein</fullName>
    </submittedName>
</protein>
<dbReference type="EMBL" id="CP017641">
    <property type="protein sequence ID" value="APZ96660.1"/>
    <property type="molecule type" value="Genomic_DNA"/>
</dbReference>
<evidence type="ECO:0000313" key="1">
    <source>
        <dbReference type="EMBL" id="APZ96660.1"/>
    </source>
</evidence>
<accession>A0A1P8WRH5</accession>